<dbReference type="HOGENOM" id="CLU_2332143_0_0_5"/>
<feature type="region of interest" description="Disordered" evidence="1">
    <location>
        <begin position="36"/>
        <end position="64"/>
    </location>
</feature>
<geneLocation type="plasmid" evidence="2 3">
    <name>pSmeSM11c</name>
</geneLocation>
<accession>F7XC06</accession>
<organism evidence="2 3">
    <name type="scientific">Sinorhizobium meliloti (strain SM11)</name>
    <dbReference type="NCBI Taxonomy" id="707241"/>
    <lineage>
        <taxon>Bacteria</taxon>
        <taxon>Pseudomonadati</taxon>
        <taxon>Pseudomonadota</taxon>
        <taxon>Alphaproteobacteria</taxon>
        <taxon>Hyphomicrobiales</taxon>
        <taxon>Rhizobiaceae</taxon>
        <taxon>Sinorhizobium/Ensifer group</taxon>
        <taxon>Sinorhizobium</taxon>
    </lineage>
</organism>
<evidence type="ECO:0000256" key="1">
    <source>
        <dbReference type="SAM" id="MobiDB-lite"/>
    </source>
</evidence>
<name>F7XC06_SINMM</name>
<reference evidence="2 3" key="1">
    <citation type="journal article" date="2011" name="J. Biotechnol.">
        <title>The complete genome sequence of the dominant Sinorhizobium meliloti field isolate SM11 extends the S. meliloti pan-genome.</title>
        <authorList>
            <person name="Schneiker-Bekel S."/>
            <person name="Wibberg D."/>
            <person name="Bekel T."/>
            <person name="Blom J."/>
            <person name="Linke B."/>
            <person name="Neuweger H."/>
            <person name="Stiens M."/>
            <person name="Vorholter F.J."/>
            <person name="Weidner S."/>
            <person name="Goesmann A."/>
            <person name="Puhler A."/>
            <person name="Schluter A."/>
        </authorList>
    </citation>
    <scope>NUCLEOTIDE SEQUENCE [LARGE SCALE GENOMIC DNA]</scope>
    <source>
        <strain evidence="2 3">SM11</strain>
        <plasmid evidence="3">pSmeSM11c</plasmid>
    </source>
</reference>
<dbReference type="Proteomes" id="UP000009045">
    <property type="component" value="Plasmid pSmeSM11c"/>
</dbReference>
<dbReference type="AlphaFoldDB" id="F7XC06"/>
<sequence length="98" mass="10955">MANAAHRVRRRSHRRQVLTENVAILDWVAGETPHLAPERSLGRSRNRQHARRSPNAGADRENSWKATICSATLSPLATRLGTKWFAGRAIRASSFRTG</sequence>
<evidence type="ECO:0000313" key="2">
    <source>
        <dbReference type="EMBL" id="AEH82593.1"/>
    </source>
</evidence>
<evidence type="ECO:0000313" key="3">
    <source>
        <dbReference type="Proteomes" id="UP000009045"/>
    </source>
</evidence>
<protein>
    <submittedName>
        <fullName evidence="2">Uncharacterized protein</fullName>
    </submittedName>
</protein>
<gene>
    <name evidence="2" type="ordered locus">SM11_pC1520</name>
</gene>
<feature type="compositionally biased region" description="Basic residues" evidence="1">
    <location>
        <begin position="42"/>
        <end position="52"/>
    </location>
</feature>
<proteinExistence type="predicted"/>
<dbReference type="KEGG" id="smx:SM11_pC1520"/>
<dbReference type="EMBL" id="CP001831">
    <property type="protein sequence ID" value="AEH82593.1"/>
    <property type="molecule type" value="Genomic_DNA"/>
</dbReference>
<keyword evidence="2" id="KW-0614">Plasmid</keyword>